<accession>A0A5B7JPP8</accession>
<evidence type="ECO:0000313" key="3">
    <source>
        <dbReference type="Proteomes" id="UP000324222"/>
    </source>
</evidence>
<gene>
    <name evidence="2" type="ORF">E2C01_089478</name>
</gene>
<proteinExistence type="predicted"/>
<organism evidence="2 3">
    <name type="scientific">Portunus trituberculatus</name>
    <name type="common">Swimming crab</name>
    <name type="synonym">Neptunus trituberculatus</name>
    <dbReference type="NCBI Taxonomy" id="210409"/>
    <lineage>
        <taxon>Eukaryota</taxon>
        <taxon>Metazoa</taxon>
        <taxon>Ecdysozoa</taxon>
        <taxon>Arthropoda</taxon>
        <taxon>Crustacea</taxon>
        <taxon>Multicrustacea</taxon>
        <taxon>Malacostraca</taxon>
        <taxon>Eumalacostraca</taxon>
        <taxon>Eucarida</taxon>
        <taxon>Decapoda</taxon>
        <taxon>Pleocyemata</taxon>
        <taxon>Brachyura</taxon>
        <taxon>Eubrachyura</taxon>
        <taxon>Portunoidea</taxon>
        <taxon>Portunidae</taxon>
        <taxon>Portuninae</taxon>
        <taxon>Portunus</taxon>
    </lineage>
</organism>
<name>A0A5B7JPP8_PORTR</name>
<dbReference type="Proteomes" id="UP000324222">
    <property type="component" value="Unassembled WGS sequence"/>
</dbReference>
<keyword evidence="3" id="KW-1185">Reference proteome</keyword>
<reference evidence="2 3" key="1">
    <citation type="submission" date="2019-05" db="EMBL/GenBank/DDBJ databases">
        <title>Another draft genome of Portunus trituberculatus and its Hox gene families provides insights of decapod evolution.</title>
        <authorList>
            <person name="Jeong J.-H."/>
            <person name="Song I."/>
            <person name="Kim S."/>
            <person name="Choi T."/>
            <person name="Kim D."/>
            <person name="Ryu S."/>
            <person name="Kim W."/>
        </authorList>
    </citation>
    <scope>NUCLEOTIDE SEQUENCE [LARGE SCALE GENOMIC DNA]</scope>
    <source>
        <tissue evidence="2">Muscle</tissue>
    </source>
</reference>
<protein>
    <submittedName>
        <fullName evidence="2">Uncharacterized protein</fullName>
    </submittedName>
</protein>
<comment type="caution">
    <text evidence="2">The sequence shown here is derived from an EMBL/GenBank/DDBJ whole genome shotgun (WGS) entry which is preliminary data.</text>
</comment>
<feature type="region of interest" description="Disordered" evidence="1">
    <location>
        <begin position="36"/>
        <end position="58"/>
    </location>
</feature>
<evidence type="ECO:0000256" key="1">
    <source>
        <dbReference type="SAM" id="MobiDB-lite"/>
    </source>
</evidence>
<dbReference type="EMBL" id="VSRR010098030">
    <property type="protein sequence ID" value="MPC94314.1"/>
    <property type="molecule type" value="Genomic_DNA"/>
</dbReference>
<evidence type="ECO:0000313" key="2">
    <source>
        <dbReference type="EMBL" id="MPC94314.1"/>
    </source>
</evidence>
<sequence>MFLWDTHVSVNAKDTRAENTVVIPQREGSEAHLNLGPLWVTDGSSGPGVPFDGYGRGK</sequence>
<dbReference type="AlphaFoldDB" id="A0A5B7JPP8"/>